<keyword evidence="2" id="KW-1185">Reference proteome</keyword>
<organism evidence="1 2">
    <name type="scientific">Rangifer tarandus platyrhynchus</name>
    <name type="common">Svalbard reindeer</name>
    <dbReference type="NCBI Taxonomy" id="3082113"/>
    <lineage>
        <taxon>Eukaryota</taxon>
        <taxon>Metazoa</taxon>
        <taxon>Chordata</taxon>
        <taxon>Craniata</taxon>
        <taxon>Vertebrata</taxon>
        <taxon>Euteleostomi</taxon>
        <taxon>Mammalia</taxon>
        <taxon>Eutheria</taxon>
        <taxon>Laurasiatheria</taxon>
        <taxon>Artiodactyla</taxon>
        <taxon>Ruminantia</taxon>
        <taxon>Pecora</taxon>
        <taxon>Cervidae</taxon>
        <taxon>Odocoileinae</taxon>
        <taxon>Rangifer</taxon>
    </lineage>
</organism>
<sequence length="104" mass="11372">MHRFAPPADVAALHAGRRSLLGADPGVRGDEVVVTFRSVQVVVLRRTVISKQHRLRQGCRMLRPLSTVAENLSFVIGAPCLTVSCRDAEKGTCSSLNPFQLFQT</sequence>
<dbReference type="Proteomes" id="UP001176941">
    <property type="component" value="Chromosome 13"/>
</dbReference>
<name>A0ABN8Y5W3_RANTA</name>
<dbReference type="EMBL" id="OX459949">
    <property type="protein sequence ID" value="CAI9155826.1"/>
    <property type="molecule type" value="Genomic_DNA"/>
</dbReference>
<gene>
    <name evidence="1" type="ORF">MRATA1EN1_LOCUS4788</name>
</gene>
<proteinExistence type="predicted"/>
<accession>A0ABN8Y5W3</accession>
<reference evidence="1" key="1">
    <citation type="submission" date="2023-04" db="EMBL/GenBank/DDBJ databases">
        <authorList>
            <consortium name="ELIXIR-Norway"/>
        </authorList>
    </citation>
    <scope>NUCLEOTIDE SEQUENCE [LARGE SCALE GENOMIC DNA]</scope>
</reference>
<evidence type="ECO:0000313" key="2">
    <source>
        <dbReference type="Proteomes" id="UP001176941"/>
    </source>
</evidence>
<evidence type="ECO:0000313" key="1">
    <source>
        <dbReference type="EMBL" id="CAI9155826.1"/>
    </source>
</evidence>
<protein>
    <submittedName>
        <fullName evidence="1">Uncharacterized protein</fullName>
    </submittedName>
</protein>